<keyword evidence="2" id="KW-1185">Reference proteome</keyword>
<protein>
    <submittedName>
        <fullName evidence="1">Uncharacterized protein</fullName>
    </submittedName>
</protein>
<sequence>MSSFVNRAICLHTSFGTWENPDPVPAILLVSSQPTEDPGLHGTEKRWWESSVHTDGVYMLVWDGIDSKTCVRAGG</sequence>
<dbReference type="EMBL" id="JAULUE010002066">
    <property type="protein sequence ID" value="KAK5877513.1"/>
    <property type="molecule type" value="Genomic_DNA"/>
</dbReference>
<evidence type="ECO:0000313" key="1">
    <source>
        <dbReference type="EMBL" id="KAK5877513.1"/>
    </source>
</evidence>
<dbReference type="AlphaFoldDB" id="A0AAN8B2Y3"/>
<evidence type="ECO:0000313" key="2">
    <source>
        <dbReference type="Proteomes" id="UP001335648"/>
    </source>
</evidence>
<name>A0AAN8B2Y3_9TELE</name>
<accession>A0AAN8B2Y3</accession>
<gene>
    <name evidence="1" type="ORF">CesoFtcFv8_025011</name>
</gene>
<dbReference type="Proteomes" id="UP001335648">
    <property type="component" value="Unassembled WGS sequence"/>
</dbReference>
<comment type="caution">
    <text evidence="1">The sequence shown here is derived from an EMBL/GenBank/DDBJ whole genome shotgun (WGS) entry which is preliminary data.</text>
</comment>
<proteinExistence type="predicted"/>
<organism evidence="1 2">
    <name type="scientific">Champsocephalus esox</name>
    <name type="common">pike icefish</name>
    <dbReference type="NCBI Taxonomy" id="159716"/>
    <lineage>
        <taxon>Eukaryota</taxon>
        <taxon>Metazoa</taxon>
        <taxon>Chordata</taxon>
        <taxon>Craniata</taxon>
        <taxon>Vertebrata</taxon>
        <taxon>Euteleostomi</taxon>
        <taxon>Actinopterygii</taxon>
        <taxon>Neopterygii</taxon>
        <taxon>Teleostei</taxon>
        <taxon>Neoteleostei</taxon>
        <taxon>Acanthomorphata</taxon>
        <taxon>Eupercaria</taxon>
        <taxon>Perciformes</taxon>
        <taxon>Notothenioidei</taxon>
        <taxon>Channichthyidae</taxon>
        <taxon>Champsocephalus</taxon>
    </lineage>
</organism>
<reference evidence="1 2" key="1">
    <citation type="journal article" date="2023" name="Mol. Biol. Evol.">
        <title>Genomics of Secondarily Temperate Adaptation in the Only Non-Antarctic Icefish.</title>
        <authorList>
            <person name="Rivera-Colon A.G."/>
            <person name="Rayamajhi N."/>
            <person name="Minhas B.F."/>
            <person name="Madrigal G."/>
            <person name="Bilyk K.T."/>
            <person name="Yoon V."/>
            <person name="Hune M."/>
            <person name="Gregory S."/>
            <person name="Cheng C.H.C."/>
            <person name="Catchen J.M."/>
        </authorList>
    </citation>
    <scope>NUCLEOTIDE SEQUENCE [LARGE SCALE GENOMIC DNA]</scope>
    <source>
        <strain evidence="1">JC2023a</strain>
    </source>
</reference>